<evidence type="ECO:0000313" key="7">
    <source>
        <dbReference type="EMBL" id="PRY16053.1"/>
    </source>
</evidence>
<keyword evidence="8" id="KW-1185">Reference proteome</keyword>
<dbReference type="Gene3D" id="3.40.462.20">
    <property type="match status" value="1"/>
</dbReference>
<dbReference type="InterPro" id="IPR016169">
    <property type="entry name" value="FAD-bd_PCMH_sub2"/>
</dbReference>
<dbReference type="Pfam" id="PF04075">
    <property type="entry name" value="F420H2_quin_red"/>
    <property type="match status" value="1"/>
</dbReference>
<accession>A0A2T0R5K7</accession>
<comment type="similarity">
    <text evidence="2">Belongs to the oxygen-dependent FAD-linked oxidoreductase family.</text>
</comment>
<evidence type="ECO:0000256" key="5">
    <source>
        <dbReference type="ARBA" id="ARBA00023002"/>
    </source>
</evidence>
<dbReference type="AlphaFoldDB" id="A0A2T0R5K7"/>
<comment type="caution">
    <text evidence="7">The sequence shown here is derived from an EMBL/GenBank/DDBJ whole genome shotgun (WGS) entry which is preliminary data.</text>
</comment>
<keyword evidence="4" id="KW-0274">FAD</keyword>
<dbReference type="OrthoDB" id="9775082at2"/>
<name>A0A2T0R5K7_9ACTN</name>
<dbReference type="InterPro" id="IPR036318">
    <property type="entry name" value="FAD-bd_PCMH-like_sf"/>
</dbReference>
<dbReference type="SUPFAM" id="SSF56176">
    <property type="entry name" value="FAD-binding/transporter-associated domain-like"/>
    <property type="match status" value="1"/>
</dbReference>
<keyword evidence="5" id="KW-0560">Oxidoreductase</keyword>
<reference evidence="7 8" key="1">
    <citation type="submission" date="2018-03" db="EMBL/GenBank/DDBJ databases">
        <title>Genomic Encyclopedia of Archaeal and Bacterial Type Strains, Phase II (KMG-II): from individual species to whole genera.</title>
        <authorList>
            <person name="Goeker M."/>
        </authorList>
    </citation>
    <scope>NUCLEOTIDE SEQUENCE [LARGE SCALE GENOMIC DNA]</scope>
    <source>
        <strain evidence="7 8">DSM 19711</strain>
    </source>
</reference>
<evidence type="ECO:0000256" key="4">
    <source>
        <dbReference type="ARBA" id="ARBA00022827"/>
    </source>
</evidence>
<dbReference type="RefSeq" id="WP_106209930.1">
    <property type="nucleotide sequence ID" value="NZ_PVZF01000004.1"/>
</dbReference>
<dbReference type="Gene3D" id="2.30.110.10">
    <property type="entry name" value="Electron Transport, Fmn-binding Protein, Chain A"/>
    <property type="match status" value="1"/>
</dbReference>
<feature type="domain" description="FAD-binding PCMH-type" evidence="6">
    <location>
        <begin position="206"/>
        <end position="374"/>
    </location>
</feature>
<dbReference type="InterPro" id="IPR006094">
    <property type="entry name" value="Oxid_FAD_bind_N"/>
</dbReference>
<dbReference type="PANTHER" id="PTHR42973">
    <property type="entry name" value="BINDING OXIDOREDUCTASE, PUTATIVE (AFU_ORTHOLOGUE AFUA_1G17690)-RELATED"/>
    <property type="match status" value="1"/>
</dbReference>
<sequence>MSTAPLSRRFSALAATAAPGSRTARFVTAVSRAHVRVHRATGGRLGGAMGPVEIALLTTTGRRSGAPRTSALACFRFPEFGDQLVLVASNAGAARHPAWFHNALAHPDVRLERRGRSEDLRARPATEAERAVLWPLVVAAADTYAAYQELTDRRIPLLLLEPRPAPRTAAEGLQLLAELGKHLDGDVHLPGTPRYAELAAPWNVTVPVTPAAVVAARSARDVAAAVRTAGSLGLTVAVQRTGHGACPVDRGTLLVHTGGLDGCSIDPVARTARVGAGSLWTGVVAAAAEHGLAAPCGSAPGVGVAGFLTGGGLGPLARTIGPSSDLVRAFDVVTGDGELRHVTPETEPDLFWGLRGGKATLGIVTAVEVELLPITEVLGGALWFAAERAGTVLHRWARWCADLPTQATTSVVLAQLPPLPDLPPALAGRSVVGVRFVWTGGTGDGERLLEPLRELAPVLDTVAVMPYAAIGSVHADPTDPVPATERSGLLTELPPAAVDALLAVAGPDSGTPLLAVELRQLGGAVAAAPAHPSALCHRDAGFTVLTLGLALPGAPDAGAAGEAVLDALRDWSHPGALPNFAGGDDPARFARCYDDETRTRLRDLGDRYDRHRVLATGRVVRG</sequence>
<evidence type="ECO:0000256" key="3">
    <source>
        <dbReference type="ARBA" id="ARBA00022630"/>
    </source>
</evidence>
<dbReference type="Gene3D" id="3.30.43.10">
    <property type="entry name" value="Uridine Diphospho-n-acetylenolpyruvylglucosamine Reductase, domain 2"/>
    <property type="match status" value="1"/>
</dbReference>
<keyword evidence="3" id="KW-0285">Flavoprotein</keyword>
<dbReference type="NCBIfam" id="TIGR00026">
    <property type="entry name" value="hi_GC_TIGR00026"/>
    <property type="match status" value="1"/>
</dbReference>
<evidence type="ECO:0000256" key="2">
    <source>
        <dbReference type="ARBA" id="ARBA00005466"/>
    </source>
</evidence>
<proteinExistence type="inferred from homology"/>
<dbReference type="InterPro" id="IPR016167">
    <property type="entry name" value="FAD-bd_PCMH_sub1"/>
</dbReference>
<dbReference type="Pfam" id="PF01565">
    <property type="entry name" value="FAD_binding_4"/>
    <property type="match status" value="1"/>
</dbReference>
<dbReference type="InterPro" id="IPR016166">
    <property type="entry name" value="FAD-bd_PCMH"/>
</dbReference>
<protein>
    <submittedName>
        <fullName evidence="7">Deazaflavin-dependent oxidoreductase (Nitroreductase family)</fullName>
    </submittedName>
</protein>
<dbReference type="EMBL" id="PVZF01000004">
    <property type="protein sequence ID" value="PRY16053.1"/>
    <property type="molecule type" value="Genomic_DNA"/>
</dbReference>
<dbReference type="PANTHER" id="PTHR42973:SF39">
    <property type="entry name" value="FAD-BINDING PCMH-TYPE DOMAIN-CONTAINING PROTEIN"/>
    <property type="match status" value="1"/>
</dbReference>
<evidence type="ECO:0000313" key="8">
    <source>
        <dbReference type="Proteomes" id="UP000238083"/>
    </source>
</evidence>
<comment type="cofactor">
    <cofactor evidence="1">
        <name>FAD</name>
        <dbReference type="ChEBI" id="CHEBI:57692"/>
    </cofactor>
</comment>
<organism evidence="7 8">
    <name type="scientific">Kineococcus rhizosphaerae</name>
    <dbReference type="NCBI Taxonomy" id="559628"/>
    <lineage>
        <taxon>Bacteria</taxon>
        <taxon>Bacillati</taxon>
        <taxon>Actinomycetota</taxon>
        <taxon>Actinomycetes</taxon>
        <taxon>Kineosporiales</taxon>
        <taxon>Kineosporiaceae</taxon>
        <taxon>Kineococcus</taxon>
    </lineage>
</organism>
<evidence type="ECO:0000256" key="1">
    <source>
        <dbReference type="ARBA" id="ARBA00001974"/>
    </source>
</evidence>
<dbReference type="Gene3D" id="3.30.465.10">
    <property type="match status" value="1"/>
</dbReference>
<dbReference type="InterPro" id="IPR012349">
    <property type="entry name" value="Split_barrel_FMN-bd"/>
</dbReference>
<gene>
    <name evidence="7" type="ORF">CLV37_104266</name>
</gene>
<dbReference type="Proteomes" id="UP000238083">
    <property type="component" value="Unassembled WGS sequence"/>
</dbReference>
<dbReference type="GO" id="GO:0071949">
    <property type="term" value="F:FAD binding"/>
    <property type="evidence" value="ECO:0007669"/>
    <property type="project" value="InterPro"/>
</dbReference>
<dbReference type="PROSITE" id="PS51387">
    <property type="entry name" value="FAD_PCMH"/>
    <property type="match status" value="1"/>
</dbReference>
<dbReference type="InterPro" id="IPR050416">
    <property type="entry name" value="FAD-linked_Oxidoreductase"/>
</dbReference>
<evidence type="ECO:0000259" key="6">
    <source>
        <dbReference type="PROSITE" id="PS51387"/>
    </source>
</evidence>
<dbReference type="GO" id="GO:0016491">
    <property type="term" value="F:oxidoreductase activity"/>
    <property type="evidence" value="ECO:0007669"/>
    <property type="project" value="UniProtKB-KW"/>
</dbReference>
<dbReference type="InterPro" id="IPR004378">
    <property type="entry name" value="F420H2_quin_Rdtase"/>
</dbReference>